<dbReference type="HOGENOM" id="CLU_046437_1_0_1"/>
<accession>M3DCB4</accession>
<name>M3DCB4_SPHMS</name>
<gene>
    <name evidence="11" type="ORF">SEPMUDRAFT_161817</name>
</gene>
<keyword evidence="6" id="KW-0995">Kinetochore</keyword>
<dbReference type="PANTHER" id="PTHR14527:SF2">
    <property type="entry name" value="PROTEIN MIS12 HOMOLOG"/>
    <property type="match status" value="1"/>
</dbReference>
<evidence type="ECO:0000256" key="9">
    <source>
        <dbReference type="ARBA" id="ARBA00023328"/>
    </source>
</evidence>
<evidence type="ECO:0000256" key="4">
    <source>
        <dbReference type="ARBA" id="ARBA00022618"/>
    </source>
</evidence>
<dbReference type="PANTHER" id="PTHR14527">
    <property type="entry name" value="PROTEIN MIS12 HOMOLOG"/>
    <property type="match status" value="1"/>
</dbReference>
<reference evidence="11 12" key="1">
    <citation type="journal article" date="2012" name="PLoS Pathog.">
        <title>Diverse lifestyles and strategies of plant pathogenesis encoded in the genomes of eighteen Dothideomycetes fungi.</title>
        <authorList>
            <person name="Ohm R.A."/>
            <person name="Feau N."/>
            <person name="Henrissat B."/>
            <person name="Schoch C.L."/>
            <person name="Horwitz B.A."/>
            <person name="Barry K.W."/>
            <person name="Condon B.J."/>
            <person name="Copeland A.C."/>
            <person name="Dhillon B."/>
            <person name="Glaser F."/>
            <person name="Hesse C.N."/>
            <person name="Kosti I."/>
            <person name="LaButti K."/>
            <person name="Lindquist E.A."/>
            <person name="Lucas S."/>
            <person name="Salamov A.A."/>
            <person name="Bradshaw R.E."/>
            <person name="Ciuffetti L."/>
            <person name="Hamelin R.C."/>
            <person name="Kema G.H.J."/>
            <person name="Lawrence C."/>
            <person name="Scott J.A."/>
            <person name="Spatafora J.W."/>
            <person name="Turgeon B.G."/>
            <person name="de Wit P.J.G.M."/>
            <person name="Zhong S."/>
            <person name="Goodwin S.B."/>
            <person name="Grigoriev I.V."/>
        </authorList>
    </citation>
    <scope>NUCLEOTIDE SEQUENCE [LARGE SCALE GENOMIC DNA]</scope>
    <source>
        <strain evidence="11 12">SO2202</strain>
    </source>
</reference>
<evidence type="ECO:0000313" key="11">
    <source>
        <dbReference type="EMBL" id="EMF15690.1"/>
    </source>
</evidence>
<evidence type="ECO:0000256" key="6">
    <source>
        <dbReference type="ARBA" id="ARBA00022838"/>
    </source>
</evidence>
<keyword evidence="7" id="KW-0175">Coiled coil</keyword>
<protein>
    <recommendedName>
        <fullName evidence="13">Mis12-domain-containing protein</fullName>
    </recommendedName>
</protein>
<evidence type="ECO:0000256" key="3">
    <source>
        <dbReference type="ARBA" id="ARBA00022454"/>
    </source>
</evidence>
<evidence type="ECO:0000256" key="2">
    <source>
        <dbReference type="ARBA" id="ARBA00008643"/>
    </source>
</evidence>
<evidence type="ECO:0008006" key="13">
    <source>
        <dbReference type="Google" id="ProtNLM"/>
    </source>
</evidence>
<evidence type="ECO:0000256" key="5">
    <source>
        <dbReference type="ARBA" id="ARBA00022776"/>
    </source>
</evidence>
<evidence type="ECO:0000256" key="8">
    <source>
        <dbReference type="ARBA" id="ARBA00023306"/>
    </source>
</evidence>
<dbReference type="Pfam" id="PF05859">
    <property type="entry name" value="Mis12"/>
    <property type="match status" value="1"/>
</dbReference>
<dbReference type="EMBL" id="KB456261">
    <property type="protein sequence ID" value="EMF15690.1"/>
    <property type="molecule type" value="Genomic_DNA"/>
</dbReference>
<dbReference type="Proteomes" id="UP000016931">
    <property type="component" value="Unassembled WGS sequence"/>
</dbReference>
<dbReference type="RefSeq" id="XP_016763811.1">
    <property type="nucleotide sequence ID" value="XM_016907959.1"/>
</dbReference>
<evidence type="ECO:0000313" key="12">
    <source>
        <dbReference type="Proteomes" id="UP000016931"/>
    </source>
</evidence>
<dbReference type="GO" id="GO:0000444">
    <property type="term" value="C:MIS12/MIND type complex"/>
    <property type="evidence" value="ECO:0007669"/>
    <property type="project" value="TreeGrafter"/>
</dbReference>
<dbReference type="OrthoDB" id="1884855at2759"/>
<dbReference type="GO" id="GO:0051382">
    <property type="term" value="P:kinetochore assembly"/>
    <property type="evidence" value="ECO:0007669"/>
    <property type="project" value="TreeGrafter"/>
</dbReference>
<evidence type="ECO:0000256" key="7">
    <source>
        <dbReference type="ARBA" id="ARBA00023054"/>
    </source>
</evidence>
<dbReference type="eggNOG" id="ENOG502S72R">
    <property type="taxonomic scope" value="Eukaryota"/>
</dbReference>
<keyword evidence="3" id="KW-0158">Chromosome</keyword>
<dbReference type="AlphaFoldDB" id="M3DCB4"/>
<proteinExistence type="inferred from homology"/>
<keyword evidence="9" id="KW-0137">Centromere</keyword>
<comment type="subcellular location">
    <subcellularLocation>
        <location evidence="1">Chromosome</location>
        <location evidence="1">Centromere</location>
        <location evidence="1">Kinetochore</location>
    </subcellularLocation>
</comment>
<dbReference type="GO" id="GO:0005634">
    <property type="term" value="C:nucleus"/>
    <property type="evidence" value="ECO:0007669"/>
    <property type="project" value="InterPro"/>
</dbReference>
<organism evidence="11 12">
    <name type="scientific">Sphaerulina musiva (strain SO2202)</name>
    <name type="common">Poplar stem canker fungus</name>
    <name type="synonym">Septoria musiva</name>
    <dbReference type="NCBI Taxonomy" id="692275"/>
    <lineage>
        <taxon>Eukaryota</taxon>
        <taxon>Fungi</taxon>
        <taxon>Dikarya</taxon>
        <taxon>Ascomycota</taxon>
        <taxon>Pezizomycotina</taxon>
        <taxon>Dothideomycetes</taxon>
        <taxon>Dothideomycetidae</taxon>
        <taxon>Mycosphaerellales</taxon>
        <taxon>Mycosphaerellaceae</taxon>
        <taxon>Sphaerulina</taxon>
    </lineage>
</organism>
<keyword evidence="5" id="KW-0498">Mitosis</keyword>
<keyword evidence="8" id="KW-0131">Cell cycle</keyword>
<keyword evidence="4" id="KW-0132">Cell division</keyword>
<dbReference type="GO" id="GO:0051301">
    <property type="term" value="P:cell division"/>
    <property type="evidence" value="ECO:0007669"/>
    <property type="project" value="UniProtKB-KW"/>
</dbReference>
<feature type="region of interest" description="Disordered" evidence="10">
    <location>
        <begin position="245"/>
        <end position="266"/>
    </location>
</feature>
<dbReference type="OMA" id="EHFSYPP"/>
<evidence type="ECO:0000256" key="10">
    <source>
        <dbReference type="SAM" id="MobiDB-lite"/>
    </source>
</evidence>
<dbReference type="GO" id="GO:0000070">
    <property type="term" value="P:mitotic sister chromatid segregation"/>
    <property type="evidence" value="ECO:0007669"/>
    <property type="project" value="TreeGrafter"/>
</dbReference>
<sequence>MAATHQTTTALLTEHFRYTPLTLLDDIINTVNELVFRAVNAIEEGFGGTTAEQLGFQLDRDTAASLPNSDARRDALAELKQNEVDNGIVKLESLLNATVDKDFDKFEIYTLRNILAVGHREDDLANWVRLDHYKGIDVVAAEDVPSPEAVELQRKRLHETAKLNIMLKAEEAKNAVILQQLSALIGTEPKQDADATDAPFAFLKAAAGQSKHLEQDTQNALSQIPAVQQLLAQLKEAMQTIPAVKNGRYDDEDSAEGRRRRYLENQSRRALERKGIDLDSSAGTSLAAGRKIGRDEIEGIESVVQALGGAEATSRTAKE</sequence>
<keyword evidence="12" id="KW-1185">Reference proteome</keyword>
<comment type="similarity">
    <text evidence="2">Belongs to the mis12 family.</text>
</comment>
<dbReference type="GeneID" id="27905096"/>
<evidence type="ECO:0000256" key="1">
    <source>
        <dbReference type="ARBA" id="ARBA00004629"/>
    </source>
</evidence>
<dbReference type="InterPro" id="IPR008685">
    <property type="entry name" value="Centromere_Mis12"/>
</dbReference>